<dbReference type="InterPro" id="IPR035979">
    <property type="entry name" value="RBD_domain_sf"/>
</dbReference>
<dbReference type="OMA" id="DLNVPLW"/>
<dbReference type="PANTHER" id="PTHR48037">
    <property type="entry name" value="ATPASE E1"/>
    <property type="match status" value="1"/>
</dbReference>
<evidence type="ECO:0000313" key="6">
    <source>
        <dbReference type="Proteomes" id="UP000444721"/>
    </source>
</evidence>
<dbReference type="SUPFAM" id="SSF54928">
    <property type="entry name" value="RNA-binding domain, RBD"/>
    <property type="match status" value="1"/>
</dbReference>
<dbReference type="VEuPathDB" id="AmoebaDB:FDP41_003205"/>
<evidence type="ECO:0000256" key="3">
    <source>
        <dbReference type="SAM" id="MobiDB-lite"/>
    </source>
</evidence>
<dbReference type="PROSITE" id="PS50102">
    <property type="entry name" value="RRM"/>
    <property type="match status" value="1"/>
</dbReference>
<feature type="compositionally biased region" description="Basic and acidic residues" evidence="3">
    <location>
        <begin position="168"/>
        <end position="179"/>
    </location>
</feature>
<dbReference type="SMART" id="SM00360">
    <property type="entry name" value="RRM"/>
    <property type="match status" value="1"/>
</dbReference>
<organism evidence="5 6">
    <name type="scientific">Naegleria fowleri</name>
    <name type="common">Brain eating amoeba</name>
    <dbReference type="NCBI Taxonomy" id="5763"/>
    <lineage>
        <taxon>Eukaryota</taxon>
        <taxon>Discoba</taxon>
        <taxon>Heterolobosea</taxon>
        <taxon>Tetramitia</taxon>
        <taxon>Eutetramitia</taxon>
        <taxon>Vahlkampfiidae</taxon>
        <taxon>Naegleria</taxon>
    </lineage>
</organism>
<dbReference type="GO" id="GO:0003723">
    <property type="term" value="F:RNA binding"/>
    <property type="evidence" value="ECO:0007669"/>
    <property type="project" value="UniProtKB-UniRule"/>
</dbReference>
<reference evidence="5 6" key="1">
    <citation type="journal article" date="2019" name="Sci. Rep.">
        <title>Nanopore sequencing improves the draft genome of the human pathogenic amoeba Naegleria fowleri.</title>
        <authorList>
            <person name="Liechti N."/>
            <person name="Schurch N."/>
            <person name="Bruggmann R."/>
            <person name="Wittwer M."/>
        </authorList>
    </citation>
    <scope>NUCLEOTIDE SEQUENCE [LARGE SCALE GENOMIC DNA]</scope>
    <source>
        <strain evidence="5 6">ATCC 30894</strain>
    </source>
</reference>
<dbReference type="GeneID" id="68110423"/>
<dbReference type="RefSeq" id="XP_044562596.1">
    <property type="nucleotide sequence ID" value="XM_044706484.1"/>
</dbReference>
<keyword evidence="6" id="KW-1185">Reference proteome</keyword>
<evidence type="ECO:0000256" key="1">
    <source>
        <dbReference type="ARBA" id="ARBA00022884"/>
    </source>
</evidence>
<dbReference type="OrthoDB" id="193499at2759"/>
<evidence type="ECO:0000313" key="5">
    <source>
        <dbReference type="EMBL" id="KAF0977883.1"/>
    </source>
</evidence>
<dbReference type="VEuPathDB" id="AmoebaDB:NfTy_059660"/>
<dbReference type="Pfam" id="PF00076">
    <property type="entry name" value="RRM_1"/>
    <property type="match status" value="1"/>
</dbReference>
<dbReference type="Proteomes" id="UP000444721">
    <property type="component" value="Unassembled WGS sequence"/>
</dbReference>
<sequence length="179" mass="19596">MLQQNNPTNTITSTPSVVSVTLSALNSYRRVLYVGNLSPQVTKDVLFNLFIPFGEVLDVTIPSAMNQSETLTGSKHKGYAFVEFELPEDATEALENLNNSELCGRIITVNYSKASNLSKEAFSDLNVPLWSLNQQEKPPSNETSSSSPSTQQEEAEPSSSDTTNPSLSEHEPTPKKTKL</sequence>
<keyword evidence="1 2" id="KW-0694">RNA-binding</keyword>
<dbReference type="Gene3D" id="3.30.70.330">
    <property type="match status" value="1"/>
</dbReference>
<evidence type="ECO:0000259" key="4">
    <source>
        <dbReference type="PROSITE" id="PS50102"/>
    </source>
</evidence>
<dbReference type="InterPro" id="IPR012677">
    <property type="entry name" value="Nucleotide-bd_a/b_plait_sf"/>
</dbReference>
<dbReference type="CDD" id="cd12347">
    <property type="entry name" value="RRM_PPIE"/>
    <property type="match status" value="1"/>
</dbReference>
<evidence type="ECO:0000256" key="2">
    <source>
        <dbReference type="PROSITE-ProRule" id="PRU00176"/>
    </source>
</evidence>
<dbReference type="PANTHER" id="PTHR48037:SF1">
    <property type="entry name" value="RRM DOMAIN-CONTAINING PROTEIN"/>
    <property type="match status" value="1"/>
</dbReference>
<feature type="region of interest" description="Disordered" evidence="3">
    <location>
        <begin position="132"/>
        <end position="179"/>
    </location>
</feature>
<comment type="caution">
    <text evidence="5">The sequence shown here is derived from an EMBL/GenBank/DDBJ whole genome shotgun (WGS) entry which is preliminary data.</text>
</comment>
<dbReference type="InterPro" id="IPR034168">
    <property type="entry name" value="PPIE_RRM"/>
</dbReference>
<name>A0A6A5BIZ3_NAEFO</name>
<accession>A0A6A5BIZ3</accession>
<dbReference type="AlphaFoldDB" id="A0A6A5BIZ3"/>
<protein>
    <recommendedName>
        <fullName evidence="4">RRM domain-containing protein</fullName>
    </recommendedName>
</protein>
<feature type="compositionally biased region" description="Low complexity" evidence="3">
    <location>
        <begin position="138"/>
        <end position="160"/>
    </location>
</feature>
<feature type="domain" description="RRM" evidence="4">
    <location>
        <begin position="30"/>
        <end position="114"/>
    </location>
</feature>
<gene>
    <name evidence="5" type="ORF">FDP41_003205</name>
</gene>
<dbReference type="InterPro" id="IPR000504">
    <property type="entry name" value="RRM_dom"/>
</dbReference>
<proteinExistence type="predicted"/>
<dbReference type="EMBL" id="VFQX01000033">
    <property type="protein sequence ID" value="KAF0977883.1"/>
    <property type="molecule type" value="Genomic_DNA"/>
</dbReference>